<dbReference type="Proteomes" id="UP000184356">
    <property type="component" value="Unassembled WGS sequence"/>
</dbReference>
<protein>
    <recommendedName>
        <fullName evidence="5">Extracellular membrane protein CFEM domain-containing protein</fullName>
    </recommendedName>
</protein>
<evidence type="ECO:0000313" key="3">
    <source>
        <dbReference type="EMBL" id="OJJ56582.1"/>
    </source>
</evidence>
<proteinExistence type="predicted"/>
<keyword evidence="1" id="KW-0472">Membrane</keyword>
<dbReference type="AlphaFoldDB" id="A0A1L9TAZ0"/>
<keyword evidence="2" id="KW-0732">Signal</keyword>
<dbReference type="GeneID" id="63768631"/>
<feature type="chain" id="PRO_5012115059" description="Extracellular membrane protein CFEM domain-containing protein" evidence="2">
    <location>
        <begin position="22"/>
        <end position="148"/>
    </location>
</feature>
<accession>A0A1L9TAZ0</accession>
<dbReference type="STRING" id="1036612.A0A1L9TAZ0"/>
<dbReference type="RefSeq" id="XP_040700388.1">
    <property type="nucleotide sequence ID" value="XM_040852558.1"/>
</dbReference>
<sequence>MRAQQLFVLFGLVLVGNVSLADIDNSDVPEPCNSVCQSVVSASERCDNETSDDSAEMRCMCDMDQASTRIPQCEACIAQYRADNPSGDDDDNDPHDNGKRIRHGYCMRLWNYILHSLFFVFFFCFFVFFFCFFVYFFFSCTPFPPLWS</sequence>
<evidence type="ECO:0000256" key="2">
    <source>
        <dbReference type="SAM" id="SignalP"/>
    </source>
</evidence>
<name>A0A1L9TAZ0_9EURO</name>
<dbReference type="OrthoDB" id="4843554at2759"/>
<feature type="signal peptide" evidence="2">
    <location>
        <begin position="1"/>
        <end position="21"/>
    </location>
</feature>
<keyword evidence="1" id="KW-0812">Transmembrane</keyword>
<evidence type="ECO:0000256" key="1">
    <source>
        <dbReference type="SAM" id="Phobius"/>
    </source>
</evidence>
<feature type="transmembrane region" description="Helical" evidence="1">
    <location>
        <begin position="109"/>
        <end position="138"/>
    </location>
</feature>
<dbReference type="EMBL" id="KV878590">
    <property type="protein sequence ID" value="OJJ56582.1"/>
    <property type="molecule type" value="Genomic_DNA"/>
</dbReference>
<organism evidence="3 4">
    <name type="scientific">Aspergillus sydowii CBS 593.65</name>
    <dbReference type="NCBI Taxonomy" id="1036612"/>
    <lineage>
        <taxon>Eukaryota</taxon>
        <taxon>Fungi</taxon>
        <taxon>Dikarya</taxon>
        <taxon>Ascomycota</taxon>
        <taxon>Pezizomycotina</taxon>
        <taxon>Eurotiomycetes</taxon>
        <taxon>Eurotiomycetidae</taxon>
        <taxon>Eurotiales</taxon>
        <taxon>Aspergillaceae</taxon>
        <taxon>Aspergillus</taxon>
        <taxon>Aspergillus subgen. Nidulantes</taxon>
    </lineage>
</organism>
<dbReference type="VEuPathDB" id="FungiDB:ASPSYDRAFT_91840"/>
<evidence type="ECO:0008006" key="5">
    <source>
        <dbReference type="Google" id="ProtNLM"/>
    </source>
</evidence>
<evidence type="ECO:0000313" key="4">
    <source>
        <dbReference type="Proteomes" id="UP000184356"/>
    </source>
</evidence>
<gene>
    <name evidence="3" type="ORF">ASPSYDRAFT_91840</name>
</gene>
<reference evidence="4" key="1">
    <citation type="journal article" date="2017" name="Genome Biol.">
        <title>Comparative genomics reveals high biological diversity and specific adaptations in the industrially and medically important fungal genus Aspergillus.</title>
        <authorList>
            <person name="de Vries R.P."/>
            <person name="Riley R."/>
            <person name="Wiebenga A."/>
            <person name="Aguilar-Osorio G."/>
            <person name="Amillis S."/>
            <person name="Uchima C.A."/>
            <person name="Anderluh G."/>
            <person name="Asadollahi M."/>
            <person name="Askin M."/>
            <person name="Barry K."/>
            <person name="Battaglia E."/>
            <person name="Bayram O."/>
            <person name="Benocci T."/>
            <person name="Braus-Stromeyer S.A."/>
            <person name="Caldana C."/>
            <person name="Canovas D."/>
            <person name="Cerqueira G.C."/>
            <person name="Chen F."/>
            <person name="Chen W."/>
            <person name="Choi C."/>
            <person name="Clum A."/>
            <person name="Dos Santos R.A."/>
            <person name="Damasio A.R."/>
            <person name="Diallinas G."/>
            <person name="Emri T."/>
            <person name="Fekete E."/>
            <person name="Flipphi M."/>
            <person name="Freyberg S."/>
            <person name="Gallo A."/>
            <person name="Gournas C."/>
            <person name="Habgood R."/>
            <person name="Hainaut M."/>
            <person name="Harispe M.L."/>
            <person name="Henrissat B."/>
            <person name="Hilden K.S."/>
            <person name="Hope R."/>
            <person name="Hossain A."/>
            <person name="Karabika E."/>
            <person name="Karaffa L."/>
            <person name="Karanyi Z."/>
            <person name="Krasevec N."/>
            <person name="Kuo A."/>
            <person name="Kusch H."/>
            <person name="LaButti K."/>
            <person name="Lagendijk E.L."/>
            <person name="Lapidus A."/>
            <person name="Levasseur A."/>
            <person name="Lindquist E."/>
            <person name="Lipzen A."/>
            <person name="Logrieco A.F."/>
            <person name="MacCabe A."/>
            <person name="Maekelae M.R."/>
            <person name="Malavazi I."/>
            <person name="Melin P."/>
            <person name="Meyer V."/>
            <person name="Mielnichuk N."/>
            <person name="Miskei M."/>
            <person name="Molnar A.P."/>
            <person name="Mule G."/>
            <person name="Ngan C.Y."/>
            <person name="Orejas M."/>
            <person name="Orosz E."/>
            <person name="Ouedraogo J.P."/>
            <person name="Overkamp K.M."/>
            <person name="Park H.-S."/>
            <person name="Perrone G."/>
            <person name="Piumi F."/>
            <person name="Punt P.J."/>
            <person name="Ram A.F."/>
            <person name="Ramon A."/>
            <person name="Rauscher S."/>
            <person name="Record E."/>
            <person name="Riano-Pachon D.M."/>
            <person name="Robert V."/>
            <person name="Roehrig J."/>
            <person name="Ruller R."/>
            <person name="Salamov A."/>
            <person name="Salih N.S."/>
            <person name="Samson R.A."/>
            <person name="Sandor E."/>
            <person name="Sanguinetti M."/>
            <person name="Schuetze T."/>
            <person name="Sepcic K."/>
            <person name="Shelest E."/>
            <person name="Sherlock G."/>
            <person name="Sophianopoulou V."/>
            <person name="Squina F.M."/>
            <person name="Sun H."/>
            <person name="Susca A."/>
            <person name="Todd R.B."/>
            <person name="Tsang A."/>
            <person name="Unkles S.E."/>
            <person name="van de Wiele N."/>
            <person name="van Rossen-Uffink D."/>
            <person name="Oliveira J.V."/>
            <person name="Vesth T.C."/>
            <person name="Visser J."/>
            <person name="Yu J.-H."/>
            <person name="Zhou M."/>
            <person name="Andersen M.R."/>
            <person name="Archer D.B."/>
            <person name="Baker S.E."/>
            <person name="Benoit I."/>
            <person name="Brakhage A.A."/>
            <person name="Braus G.H."/>
            <person name="Fischer R."/>
            <person name="Frisvad J.C."/>
            <person name="Goldman G.H."/>
            <person name="Houbraken J."/>
            <person name="Oakley B."/>
            <person name="Pocsi I."/>
            <person name="Scazzocchio C."/>
            <person name="Seiboth B."/>
            <person name="vanKuyk P.A."/>
            <person name="Wortman J."/>
            <person name="Dyer P.S."/>
            <person name="Grigoriev I.V."/>
        </authorList>
    </citation>
    <scope>NUCLEOTIDE SEQUENCE [LARGE SCALE GENOMIC DNA]</scope>
    <source>
        <strain evidence="4">CBS 593.65</strain>
    </source>
</reference>
<keyword evidence="4" id="KW-1185">Reference proteome</keyword>
<keyword evidence="1" id="KW-1133">Transmembrane helix</keyword>